<gene>
    <name evidence="2" type="ORF">GCM10009809_29310</name>
</gene>
<organism evidence="2 3">
    <name type="scientific">Isoptericola hypogeus</name>
    <dbReference type="NCBI Taxonomy" id="300179"/>
    <lineage>
        <taxon>Bacteria</taxon>
        <taxon>Bacillati</taxon>
        <taxon>Actinomycetota</taxon>
        <taxon>Actinomycetes</taxon>
        <taxon>Micrococcales</taxon>
        <taxon>Promicromonosporaceae</taxon>
        <taxon>Isoptericola</taxon>
    </lineage>
</organism>
<keyword evidence="3" id="KW-1185">Reference proteome</keyword>
<name>A0ABP4VMM7_9MICO</name>
<evidence type="ECO:0000313" key="2">
    <source>
        <dbReference type="EMBL" id="GAA1732033.1"/>
    </source>
</evidence>
<dbReference type="EMBL" id="BAAAPM010000005">
    <property type="protein sequence ID" value="GAA1732033.1"/>
    <property type="molecule type" value="Genomic_DNA"/>
</dbReference>
<reference evidence="3" key="1">
    <citation type="journal article" date="2019" name="Int. J. Syst. Evol. Microbiol.">
        <title>The Global Catalogue of Microorganisms (GCM) 10K type strain sequencing project: providing services to taxonomists for standard genome sequencing and annotation.</title>
        <authorList>
            <consortium name="The Broad Institute Genomics Platform"/>
            <consortium name="The Broad Institute Genome Sequencing Center for Infectious Disease"/>
            <person name="Wu L."/>
            <person name="Ma J."/>
        </authorList>
    </citation>
    <scope>NUCLEOTIDE SEQUENCE [LARGE SCALE GENOMIC DNA]</scope>
    <source>
        <strain evidence="3">JCM 15589</strain>
    </source>
</reference>
<feature type="compositionally biased region" description="Basic and acidic residues" evidence="1">
    <location>
        <begin position="68"/>
        <end position="108"/>
    </location>
</feature>
<evidence type="ECO:0000256" key="1">
    <source>
        <dbReference type="SAM" id="MobiDB-lite"/>
    </source>
</evidence>
<accession>A0ABP4VMM7</accession>
<proteinExistence type="predicted"/>
<evidence type="ECO:0000313" key="3">
    <source>
        <dbReference type="Proteomes" id="UP001501138"/>
    </source>
</evidence>
<feature type="compositionally biased region" description="Low complexity" evidence="1">
    <location>
        <begin position="58"/>
        <end position="67"/>
    </location>
</feature>
<feature type="region of interest" description="Disordered" evidence="1">
    <location>
        <begin position="1"/>
        <end position="108"/>
    </location>
</feature>
<protein>
    <submittedName>
        <fullName evidence="2">Uncharacterized protein</fullName>
    </submittedName>
</protein>
<comment type="caution">
    <text evidence="2">The sequence shown here is derived from an EMBL/GenBank/DDBJ whole genome shotgun (WGS) entry which is preliminary data.</text>
</comment>
<dbReference type="Proteomes" id="UP001501138">
    <property type="component" value="Unassembled WGS sequence"/>
</dbReference>
<sequence>MLVPLGVRPGESGRVGGSEETAARLPHTAACHFARDAHTAPAAARTPEPRGHAEPHLPATAPGPTGPADRRPDPATVPDHRAADHRAADHRAADHHVSDDRVSDARGS</sequence>